<feature type="region of interest" description="Disordered" evidence="1">
    <location>
        <begin position="63"/>
        <end position="84"/>
    </location>
</feature>
<dbReference type="AlphaFoldDB" id="A0A7S9PS56"/>
<dbReference type="InterPro" id="IPR029058">
    <property type="entry name" value="AB_hydrolase_fold"/>
</dbReference>
<evidence type="ECO:0000259" key="3">
    <source>
        <dbReference type="Pfam" id="PF00561"/>
    </source>
</evidence>
<gene>
    <name evidence="4" type="ORF">C2857_002017</name>
</gene>
<sequence length="414" mass="45452">MPQHYALRTPRTLDYALVAGAACLSIYWWYLRPLVYQDSRRSQNRVIRCNAREAARSILLQGTKSRSSAVSTGSAEEEPPPYQPDAFPGARDAETAYGTIKVFEWGPEHGEKVLLLHGIGTPCVALGDMARQFARRGCRVMMFDLFGRGYSDAPGDLLYDDRLYTTQILLVLASSPLSWTGTSAFHIVGYSLGGALAASFAAYHANVLRSATFICPGGLIRPSHVSFKSRIFYSEGILPSWLLSRLAKQRLEPKPGTPSADVPDPEAALDKVDGRDADEVVFDQVPVRADDASGPKVGDVVKWQLRNNAGFVPAYVSSIRHAPIYGHHDGVWKLLGEQLAWRRRGDESRPGLPGGKICLILAERDPIVIKEEWIADSIAVLGEDAVDIRIIKGGHEIAISKGREVADVTMASWR</sequence>
<name>A0A7S9PS56_EPIFF</name>
<evidence type="ECO:0000313" key="5">
    <source>
        <dbReference type="Proteomes" id="UP000594364"/>
    </source>
</evidence>
<feature type="compositionally biased region" description="Polar residues" evidence="1">
    <location>
        <begin position="63"/>
        <end position="74"/>
    </location>
</feature>
<evidence type="ECO:0000313" key="4">
    <source>
        <dbReference type="EMBL" id="QPG93722.1"/>
    </source>
</evidence>
<feature type="domain" description="AB hydrolase-1" evidence="3">
    <location>
        <begin position="113"/>
        <end position="226"/>
    </location>
</feature>
<dbReference type="PANTHER" id="PTHR43689">
    <property type="entry name" value="HYDROLASE"/>
    <property type="match status" value="1"/>
</dbReference>
<dbReference type="OrthoDB" id="408373at2759"/>
<dbReference type="SUPFAM" id="SSF53474">
    <property type="entry name" value="alpha/beta-Hydrolases"/>
    <property type="match status" value="1"/>
</dbReference>
<dbReference type="Gene3D" id="3.40.50.1820">
    <property type="entry name" value="alpha/beta hydrolase"/>
    <property type="match status" value="1"/>
</dbReference>
<keyword evidence="2" id="KW-0812">Transmembrane</keyword>
<dbReference type="EMBL" id="CP031385">
    <property type="protein sequence ID" value="QPG93722.1"/>
    <property type="molecule type" value="Genomic_DNA"/>
</dbReference>
<accession>A0A7S9PS56</accession>
<keyword evidence="2" id="KW-0472">Membrane</keyword>
<keyword evidence="5" id="KW-1185">Reference proteome</keyword>
<organism evidence="4 5">
    <name type="scientific">Epichloe festucae (strain Fl1)</name>
    <dbReference type="NCBI Taxonomy" id="877507"/>
    <lineage>
        <taxon>Eukaryota</taxon>
        <taxon>Fungi</taxon>
        <taxon>Dikarya</taxon>
        <taxon>Ascomycota</taxon>
        <taxon>Pezizomycotina</taxon>
        <taxon>Sordariomycetes</taxon>
        <taxon>Hypocreomycetidae</taxon>
        <taxon>Hypocreales</taxon>
        <taxon>Clavicipitaceae</taxon>
        <taxon>Epichloe</taxon>
    </lineage>
</organism>
<dbReference type="PANTHER" id="PTHR43689:SF8">
    <property type="entry name" value="ALPHA_BETA-HYDROLASES SUPERFAMILY PROTEIN"/>
    <property type="match status" value="1"/>
</dbReference>
<dbReference type="PRINTS" id="PR00111">
    <property type="entry name" value="ABHYDROLASE"/>
</dbReference>
<protein>
    <recommendedName>
        <fullName evidence="3">AB hydrolase-1 domain-containing protein</fullName>
    </recommendedName>
</protein>
<proteinExistence type="predicted"/>
<dbReference type="Pfam" id="PF00561">
    <property type="entry name" value="Abhydrolase_1"/>
    <property type="match status" value="1"/>
</dbReference>
<dbReference type="InterPro" id="IPR000073">
    <property type="entry name" value="AB_hydrolase_1"/>
</dbReference>
<evidence type="ECO:0000256" key="1">
    <source>
        <dbReference type="SAM" id="MobiDB-lite"/>
    </source>
</evidence>
<feature type="transmembrane region" description="Helical" evidence="2">
    <location>
        <begin position="12"/>
        <end position="31"/>
    </location>
</feature>
<keyword evidence="2" id="KW-1133">Transmembrane helix</keyword>
<dbReference type="Proteomes" id="UP000594364">
    <property type="component" value="Chromosome 1"/>
</dbReference>
<evidence type="ECO:0000256" key="2">
    <source>
        <dbReference type="SAM" id="Phobius"/>
    </source>
</evidence>
<reference evidence="4 5" key="1">
    <citation type="journal article" date="2018" name="PLoS Genet.">
        <title>Repeat elements organise 3D genome structure and mediate transcription in the filamentous fungus Epichloe festucae.</title>
        <authorList>
            <person name="Winter D.J."/>
            <person name="Ganley A.R.D."/>
            <person name="Young C.A."/>
            <person name="Liachko I."/>
            <person name="Schardl C.L."/>
            <person name="Dupont P.Y."/>
            <person name="Berry D."/>
            <person name="Ram A."/>
            <person name="Scott B."/>
            <person name="Cox M.P."/>
        </authorList>
    </citation>
    <scope>NUCLEOTIDE SEQUENCE [LARGE SCALE GENOMIC DNA]</scope>
    <source>
        <strain evidence="4 5">Fl1</strain>
    </source>
</reference>